<sequence length="225" mass="24532">MSSPSKPKLPPPTALAPKSSLGHPTSTKHAPLLPQWKDFKQHLPHYDSPRPPTGMDTFHIVLFSCPDAHVLFLTFGWLQDVSSVLGYRIAALEREVREKEAGGEKGEKGAAGRKRVAGGATSAAAMGLMGSLFTSPDTFDTVWGSREADEKALRAEGKEFEKVWGVAFGAAGRGKVEESVVGKWRECEGKMGRVGELKAALAVMEKERKKEEKRKEGEEGDEDEE</sequence>
<evidence type="ECO:0000313" key="1">
    <source>
        <dbReference type="EMBL" id="KAK3077036.1"/>
    </source>
</evidence>
<dbReference type="Proteomes" id="UP001186974">
    <property type="component" value="Unassembled WGS sequence"/>
</dbReference>
<keyword evidence="2" id="KW-1185">Reference proteome</keyword>
<organism evidence="1 2">
    <name type="scientific">Coniosporium uncinatum</name>
    <dbReference type="NCBI Taxonomy" id="93489"/>
    <lineage>
        <taxon>Eukaryota</taxon>
        <taxon>Fungi</taxon>
        <taxon>Dikarya</taxon>
        <taxon>Ascomycota</taxon>
        <taxon>Pezizomycotina</taxon>
        <taxon>Dothideomycetes</taxon>
        <taxon>Dothideomycetes incertae sedis</taxon>
        <taxon>Coniosporium</taxon>
    </lineage>
</organism>
<reference evidence="1" key="1">
    <citation type="submission" date="2024-09" db="EMBL/GenBank/DDBJ databases">
        <title>Black Yeasts Isolated from many extreme environments.</title>
        <authorList>
            <person name="Coleine C."/>
            <person name="Stajich J.E."/>
            <person name="Selbmann L."/>
        </authorList>
    </citation>
    <scope>NUCLEOTIDE SEQUENCE</scope>
    <source>
        <strain evidence="1">CCFEE 5737</strain>
    </source>
</reference>
<comment type="caution">
    <text evidence="1">The sequence shown here is derived from an EMBL/GenBank/DDBJ whole genome shotgun (WGS) entry which is preliminary data.</text>
</comment>
<protein>
    <submittedName>
        <fullName evidence="1">Uncharacterized protein</fullName>
    </submittedName>
</protein>
<accession>A0ACC3DK98</accession>
<evidence type="ECO:0000313" key="2">
    <source>
        <dbReference type="Proteomes" id="UP001186974"/>
    </source>
</evidence>
<proteinExistence type="predicted"/>
<name>A0ACC3DK98_9PEZI</name>
<gene>
    <name evidence="1" type="ORF">LTS18_011373</name>
</gene>
<dbReference type="EMBL" id="JAWDJW010003283">
    <property type="protein sequence ID" value="KAK3077036.1"/>
    <property type="molecule type" value="Genomic_DNA"/>
</dbReference>